<feature type="transmembrane region" description="Helical" evidence="1">
    <location>
        <begin position="74"/>
        <end position="92"/>
    </location>
</feature>
<dbReference type="RefSeq" id="WP_211873910.1">
    <property type="nucleotide sequence ID" value="NZ_JAAEDH010000007.1"/>
</dbReference>
<sequence length="195" mass="20910">MPAVTRLPETHRASLAFDVTVADFEAFNLHQVNAAGRKARRLRNHAIFLLVMAGILTAYYAATDVLHAADLPLLYGAPLGFALAGLVALEALRPWFIRRQIRTLLGRAPRDAFLGHKRLEASPEGLTITATTSTTQCEWAAITHVDETSQHLFLMLGNASGIIIPKRGQPQAALDALRACLAAKAAATGAVEVPA</sequence>
<protein>
    <submittedName>
        <fullName evidence="3">YcxB family protein</fullName>
    </submittedName>
</protein>
<proteinExistence type="predicted"/>
<keyword evidence="1" id="KW-0812">Transmembrane</keyword>
<dbReference type="AlphaFoldDB" id="A0AAF1KNV4"/>
<gene>
    <name evidence="3" type="ORF">GXW79_08295</name>
</gene>
<keyword evidence="1" id="KW-1133">Transmembrane helix</keyword>
<dbReference type="EMBL" id="JAAEDH010000007">
    <property type="protein sequence ID" value="MBR0655078.1"/>
    <property type="molecule type" value="Genomic_DNA"/>
</dbReference>
<organism evidence="3 4">
    <name type="scientific">Plastoroseomonas arctica</name>
    <dbReference type="NCBI Taxonomy" id="1509237"/>
    <lineage>
        <taxon>Bacteria</taxon>
        <taxon>Pseudomonadati</taxon>
        <taxon>Pseudomonadota</taxon>
        <taxon>Alphaproteobacteria</taxon>
        <taxon>Acetobacterales</taxon>
        <taxon>Acetobacteraceae</taxon>
        <taxon>Plastoroseomonas</taxon>
    </lineage>
</organism>
<reference evidence="3" key="1">
    <citation type="submission" date="2020-01" db="EMBL/GenBank/DDBJ databases">
        <authorList>
            <person name="Rat A."/>
        </authorList>
    </citation>
    <scope>NUCLEOTIDE SEQUENCE</scope>
    <source>
        <strain evidence="3">LMG 28251</strain>
    </source>
</reference>
<evidence type="ECO:0000313" key="3">
    <source>
        <dbReference type="EMBL" id="MBR0655078.1"/>
    </source>
</evidence>
<reference evidence="3" key="2">
    <citation type="journal article" date="2021" name="Syst. Appl. Microbiol.">
        <title>Roseomonas hellenica sp. nov., isolated from roots of wild-growing Alkanna tinctoria.</title>
        <authorList>
            <person name="Rat A."/>
            <person name="Naranjo H.D."/>
            <person name="Lebbe L."/>
            <person name="Cnockaert M."/>
            <person name="Krigas N."/>
            <person name="Grigoriadou K."/>
            <person name="Maloupa E."/>
            <person name="Willems A."/>
        </authorList>
    </citation>
    <scope>NUCLEOTIDE SEQUENCE</scope>
    <source>
        <strain evidence="3">LMG 28251</strain>
    </source>
</reference>
<accession>A0AAF1KNV4</accession>
<evidence type="ECO:0000259" key="2">
    <source>
        <dbReference type="Pfam" id="PF14317"/>
    </source>
</evidence>
<evidence type="ECO:0000256" key="1">
    <source>
        <dbReference type="SAM" id="Phobius"/>
    </source>
</evidence>
<feature type="domain" description="YcxB-like C-terminal" evidence="2">
    <location>
        <begin position="122"/>
        <end position="181"/>
    </location>
</feature>
<comment type="caution">
    <text evidence="3">The sequence shown here is derived from an EMBL/GenBank/DDBJ whole genome shotgun (WGS) entry which is preliminary data.</text>
</comment>
<keyword evidence="1" id="KW-0472">Membrane</keyword>
<dbReference type="Pfam" id="PF14317">
    <property type="entry name" value="YcxB"/>
    <property type="match status" value="1"/>
</dbReference>
<keyword evidence="4" id="KW-1185">Reference proteome</keyword>
<dbReference type="Proteomes" id="UP001196068">
    <property type="component" value="Unassembled WGS sequence"/>
</dbReference>
<evidence type="ECO:0000313" key="4">
    <source>
        <dbReference type="Proteomes" id="UP001196068"/>
    </source>
</evidence>
<dbReference type="InterPro" id="IPR025588">
    <property type="entry name" value="YcxB-like_C"/>
</dbReference>
<feature type="transmembrane region" description="Helical" evidence="1">
    <location>
        <begin position="46"/>
        <end position="62"/>
    </location>
</feature>
<name>A0AAF1KNV4_9PROT</name>